<protein>
    <submittedName>
        <fullName evidence="2">Uncharacterized protein</fullName>
    </submittedName>
</protein>
<dbReference type="Proteomes" id="UP000800093">
    <property type="component" value="Unassembled WGS sequence"/>
</dbReference>
<evidence type="ECO:0000313" key="3">
    <source>
        <dbReference type="Proteomes" id="UP000800093"/>
    </source>
</evidence>
<dbReference type="AlphaFoldDB" id="A0A9P4N8R3"/>
<comment type="caution">
    <text evidence="2">The sequence shown here is derived from an EMBL/GenBank/DDBJ whole genome shotgun (WGS) entry which is preliminary data.</text>
</comment>
<sequence>MVWKKDLKRNQTRPETFYNQKSPTIFWAPFYSNREDDTAIPRRQSGCNSPIATTDSDGDTPSIDTEASYRQPPALRVAREDQADACDEVIHCIRMHPRKKDPPNARQIPRRLQPNTTALVCEVVAYFMFEDDSLANKKSLVANKGSGLADLPKELGLLSPVHVAILSSEILDNIVRLPSAQKISLSSAVATDIRGNVAATTQDSFISKHDAAIQILRSNGVYPSGLDILQAEPQSKFNL</sequence>
<dbReference type="EMBL" id="ML986600">
    <property type="protein sequence ID" value="KAF2266141.1"/>
    <property type="molecule type" value="Genomic_DNA"/>
</dbReference>
<evidence type="ECO:0000256" key="1">
    <source>
        <dbReference type="SAM" id="MobiDB-lite"/>
    </source>
</evidence>
<accession>A0A9P4N8R3</accession>
<organism evidence="2 3">
    <name type="scientific">Lojkania enalia</name>
    <dbReference type="NCBI Taxonomy" id="147567"/>
    <lineage>
        <taxon>Eukaryota</taxon>
        <taxon>Fungi</taxon>
        <taxon>Dikarya</taxon>
        <taxon>Ascomycota</taxon>
        <taxon>Pezizomycotina</taxon>
        <taxon>Dothideomycetes</taxon>
        <taxon>Pleosporomycetidae</taxon>
        <taxon>Pleosporales</taxon>
        <taxon>Pleosporales incertae sedis</taxon>
        <taxon>Lojkania</taxon>
    </lineage>
</organism>
<keyword evidence="3" id="KW-1185">Reference proteome</keyword>
<feature type="compositionally biased region" description="Polar residues" evidence="1">
    <location>
        <begin position="45"/>
        <end position="55"/>
    </location>
</feature>
<name>A0A9P4N8R3_9PLEO</name>
<feature type="region of interest" description="Disordered" evidence="1">
    <location>
        <begin position="38"/>
        <end position="69"/>
    </location>
</feature>
<proteinExistence type="predicted"/>
<gene>
    <name evidence="2" type="ORF">CC78DRAFT_542649</name>
</gene>
<reference evidence="3" key="1">
    <citation type="journal article" date="2020" name="Stud. Mycol.">
        <title>101 Dothideomycetes genomes: A test case for predicting lifestyles and emergence of pathogens.</title>
        <authorList>
            <person name="Haridas S."/>
            <person name="Albert R."/>
            <person name="Binder M."/>
            <person name="Bloem J."/>
            <person name="LaButti K."/>
            <person name="Salamov A."/>
            <person name="Andreopoulos B."/>
            <person name="Baker S."/>
            <person name="Barry K."/>
            <person name="Bills G."/>
            <person name="Bluhm B."/>
            <person name="Cannon C."/>
            <person name="Castanera R."/>
            <person name="Culley D."/>
            <person name="Daum C."/>
            <person name="Ezra D."/>
            <person name="Gonzalez J."/>
            <person name="Henrissat B."/>
            <person name="Kuo A."/>
            <person name="Liang C."/>
            <person name="Lipzen A."/>
            <person name="Lutzoni F."/>
            <person name="Magnuson J."/>
            <person name="Mondo S."/>
            <person name="Nolan M."/>
            <person name="Ohm R."/>
            <person name="Pangilinan J."/>
            <person name="Park H.-J."/>
            <person name="Ramirez L."/>
            <person name="Alfaro M."/>
            <person name="Sun H."/>
            <person name="Tritt A."/>
            <person name="Yoshinaga Y."/>
            <person name="Zwiers L.-H."/>
            <person name="Turgeon B."/>
            <person name="Goodwin S."/>
            <person name="Spatafora J."/>
            <person name="Crous P."/>
            <person name="Grigoriev I."/>
        </authorList>
    </citation>
    <scope>NUCLEOTIDE SEQUENCE [LARGE SCALE GENOMIC DNA]</scope>
    <source>
        <strain evidence="3">CBS 304.66</strain>
    </source>
</reference>
<evidence type="ECO:0000313" key="2">
    <source>
        <dbReference type="EMBL" id="KAF2266141.1"/>
    </source>
</evidence>